<feature type="domain" description="KANL3/Tex30 alpha/beta hydrolase-like" evidence="2">
    <location>
        <begin position="141"/>
        <end position="267"/>
    </location>
</feature>
<dbReference type="PANTHER" id="PTHR13136">
    <property type="entry name" value="TESTIS DEVELOPMENT PROTEIN PRTD"/>
    <property type="match status" value="1"/>
</dbReference>
<proteinExistence type="predicted"/>
<evidence type="ECO:0000313" key="4">
    <source>
        <dbReference type="Proteomes" id="UP001309876"/>
    </source>
</evidence>
<dbReference type="EMBL" id="JAVRRJ010000004">
    <property type="protein sequence ID" value="KAK5085885.1"/>
    <property type="molecule type" value="Genomic_DNA"/>
</dbReference>
<dbReference type="AlphaFoldDB" id="A0AAN7T145"/>
<evidence type="ECO:0000259" key="2">
    <source>
        <dbReference type="Pfam" id="PF20408"/>
    </source>
</evidence>
<feature type="region of interest" description="Disordered" evidence="1">
    <location>
        <begin position="1"/>
        <end position="25"/>
    </location>
</feature>
<dbReference type="Pfam" id="PF20408">
    <property type="entry name" value="Abhydrolase_11"/>
    <property type="match status" value="1"/>
</dbReference>
<dbReference type="SUPFAM" id="SSF53474">
    <property type="entry name" value="alpha/beta-Hydrolases"/>
    <property type="match status" value="1"/>
</dbReference>
<dbReference type="Gene3D" id="3.40.50.1820">
    <property type="entry name" value="alpha/beta hydrolase"/>
    <property type="match status" value="1"/>
</dbReference>
<keyword evidence="4" id="KW-1185">Reference proteome</keyword>
<feature type="region of interest" description="Disordered" evidence="1">
    <location>
        <begin position="43"/>
        <end position="63"/>
    </location>
</feature>
<sequence>MFSGLLNDIGGMPPRTARHAAAPMDAPPMMSPQFDEHEPVVNTTNNASSGNGGGIKDEYRIPGKEPSSAIQTFTISDEDGMDISCQSRGSSFSAPDSTVLIFTHGAGGGLENPATSLFADGYAVSGPVVCFQGTMNLQSRVKAFETVLSNLQAEEPRQTFAVGGRSLGARAAAKLAQTHEEVKKLVLVSYPLISPKGDRREQLLLDLPRDKEVLFIIGSKDTMCEISDLQQVQKRMQARSTLVIVEGGDHGMNLLGLKGWEKIQAVENQRRLTGTRAAEWVLSSAPVMDGSYLVESANGKGSGTKRKSKNTELYADNGEVTGEAPQGTRSKRQKKS</sequence>
<name>A0AAN7T145_9EURO</name>
<organism evidence="3 4">
    <name type="scientific">Lithohypha guttulata</name>
    <dbReference type="NCBI Taxonomy" id="1690604"/>
    <lineage>
        <taxon>Eukaryota</taxon>
        <taxon>Fungi</taxon>
        <taxon>Dikarya</taxon>
        <taxon>Ascomycota</taxon>
        <taxon>Pezizomycotina</taxon>
        <taxon>Eurotiomycetes</taxon>
        <taxon>Chaetothyriomycetidae</taxon>
        <taxon>Chaetothyriales</taxon>
        <taxon>Trichomeriaceae</taxon>
        <taxon>Lithohypha</taxon>
    </lineage>
</organism>
<dbReference type="Proteomes" id="UP001309876">
    <property type="component" value="Unassembled WGS sequence"/>
</dbReference>
<dbReference type="PANTHER" id="PTHR13136:SF11">
    <property type="entry name" value="TESTIS-EXPRESSED PROTEIN 30"/>
    <property type="match status" value="1"/>
</dbReference>
<protein>
    <recommendedName>
        <fullName evidence="2">KANL3/Tex30 alpha/beta hydrolase-like domain-containing protein</fullName>
    </recommendedName>
</protein>
<dbReference type="InterPro" id="IPR046879">
    <property type="entry name" value="KANL3/Tex30_Abhydrolase"/>
</dbReference>
<evidence type="ECO:0000256" key="1">
    <source>
        <dbReference type="SAM" id="MobiDB-lite"/>
    </source>
</evidence>
<dbReference type="InterPro" id="IPR026555">
    <property type="entry name" value="NSL3/Tex30"/>
</dbReference>
<dbReference type="InterPro" id="IPR029058">
    <property type="entry name" value="AB_hydrolase_fold"/>
</dbReference>
<feature type="region of interest" description="Disordered" evidence="1">
    <location>
        <begin position="296"/>
        <end position="336"/>
    </location>
</feature>
<accession>A0AAN7T145</accession>
<reference evidence="3 4" key="1">
    <citation type="submission" date="2023-08" db="EMBL/GenBank/DDBJ databases">
        <title>Black Yeasts Isolated from many extreme environments.</title>
        <authorList>
            <person name="Coleine C."/>
            <person name="Stajich J.E."/>
            <person name="Selbmann L."/>
        </authorList>
    </citation>
    <scope>NUCLEOTIDE SEQUENCE [LARGE SCALE GENOMIC DNA]</scope>
    <source>
        <strain evidence="3 4">CCFEE 5910</strain>
    </source>
</reference>
<comment type="caution">
    <text evidence="3">The sequence shown here is derived from an EMBL/GenBank/DDBJ whole genome shotgun (WGS) entry which is preliminary data.</text>
</comment>
<evidence type="ECO:0000313" key="3">
    <source>
        <dbReference type="EMBL" id="KAK5085885.1"/>
    </source>
</evidence>
<gene>
    <name evidence="3" type="ORF">LTR05_005174</name>
</gene>